<dbReference type="PRINTS" id="PR01084">
    <property type="entry name" value="NAHEXCHNGR"/>
</dbReference>
<dbReference type="NCBIfam" id="TIGR00840">
    <property type="entry name" value="b_cpa1"/>
    <property type="match status" value="1"/>
</dbReference>
<feature type="signal peptide" evidence="11">
    <location>
        <begin position="1"/>
        <end position="22"/>
    </location>
</feature>
<keyword evidence="11" id="KW-0732">Signal</keyword>
<keyword evidence="2 9" id="KW-0813">Transport</keyword>
<keyword evidence="14" id="KW-1185">Reference proteome</keyword>
<feature type="transmembrane region" description="Helical" evidence="10">
    <location>
        <begin position="180"/>
        <end position="207"/>
    </location>
</feature>
<dbReference type="GO" id="GO:0051453">
    <property type="term" value="P:regulation of intracellular pH"/>
    <property type="evidence" value="ECO:0007669"/>
    <property type="project" value="TreeGrafter"/>
</dbReference>
<keyword evidence="4 10" id="KW-1133">Transmembrane helix</keyword>
<dbReference type="GO" id="GO:0098719">
    <property type="term" value="P:sodium ion import across plasma membrane"/>
    <property type="evidence" value="ECO:0007669"/>
    <property type="project" value="TreeGrafter"/>
</dbReference>
<evidence type="ECO:0000313" key="13">
    <source>
        <dbReference type="EMBL" id="GMR32922.1"/>
    </source>
</evidence>
<evidence type="ECO:0000256" key="2">
    <source>
        <dbReference type="ARBA" id="ARBA00022448"/>
    </source>
</evidence>
<feature type="chain" id="PRO_5042912889" description="Sodium/hydrogen exchanger" evidence="11">
    <location>
        <begin position="23"/>
        <end position="751"/>
    </location>
</feature>
<keyword evidence="9" id="KW-0050">Antiport</keyword>
<keyword evidence="6 9" id="KW-0406">Ion transport</keyword>
<feature type="transmembrane region" description="Helical" evidence="10">
    <location>
        <begin position="372"/>
        <end position="394"/>
    </location>
</feature>
<keyword evidence="8 9" id="KW-0739">Sodium transport</keyword>
<dbReference type="AlphaFoldDB" id="A0AAN4Z7T6"/>
<feature type="transmembrane region" description="Helical" evidence="10">
    <location>
        <begin position="219"/>
        <end position="237"/>
    </location>
</feature>
<feature type="transmembrane region" description="Helical" evidence="10">
    <location>
        <begin position="339"/>
        <end position="360"/>
    </location>
</feature>
<dbReference type="InterPro" id="IPR018422">
    <property type="entry name" value="Cation/H_exchanger_CPA1"/>
</dbReference>
<evidence type="ECO:0000259" key="12">
    <source>
        <dbReference type="Pfam" id="PF00999"/>
    </source>
</evidence>
<accession>A0AAN4Z7T6</accession>
<comment type="similarity">
    <text evidence="9">Belongs to the monovalent cation:proton antiporter 1 (CPA1) transporter (TC 2.A.36) family.</text>
</comment>
<dbReference type="Pfam" id="PF00999">
    <property type="entry name" value="Na_H_Exchanger"/>
    <property type="match status" value="1"/>
</dbReference>
<dbReference type="GO" id="GO:0005886">
    <property type="term" value="C:plasma membrane"/>
    <property type="evidence" value="ECO:0007669"/>
    <property type="project" value="TreeGrafter"/>
</dbReference>
<feature type="transmembrane region" description="Helical" evidence="10">
    <location>
        <begin position="478"/>
        <end position="499"/>
    </location>
</feature>
<keyword evidence="5" id="KW-0915">Sodium</keyword>
<feature type="transmembrane region" description="Helical" evidence="10">
    <location>
        <begin position="149"/>
        <end position="168"/>
    </location>
</feature>
<dbReference type="Gene3D" id="6.10.140.1330">
    <property type="match status" value="1"/>
</dbReference>
<dbReference type="PANTHER" id="PTHR10110">
    <property type="entry name" value="SODIUM/HYDROGEN EXCHANGER"/>
    <property type="match status" value="1"/>
</dbReference>
<feature type="transmembrane region" description="Helical" evidence="10">
    <location>
        <begin position="246"/>
        <end position="268"/>
    </location>
</feature>
<evidence type="ECO:0000256" key="6">
    <source>
        <dbReference type="ARBA" id="ARBA00023065"/>
    </source>
</evidence>
<evidence type="ECO:0000256" key="8">
    <source>
        <dbReference type="ARBA" id="ARBA00023201"/>
    </source>
</evidence>
<evidence type="ECO:0000256" key="7">
    <source>
        <dbReference type="ARBA" id="ARBA00023136"/>
    </source>
</evidence>
<dbReference type="InterPro" id="IPR004709">
    <property type="entry name" value="NaH_exchanger"/>
</dbReference>
<dbReference type="GO" id="GO:0015385">
    <property type="term" value="F:sodium:proton antiporter activity"/>
    <property type="evidence" value="ECO:0007669"/>
    <property type="project" value="InterPro"/>
</dbReference>
<dbReference type="InterPro" id="IPR006153">
    <property type="entry name" value="Cation/H_exchanger_TM"/>
</dbReference>
<name>A0AAN4Z7T6_9BILA</name>
<comment type="caution">
    <text evidence="13">The sequence shown here is derived from an EMBL/GenBank/DDBJ whole genome shotgun (WGS) entry which is preliminary data.</text>
</comment>
<feature type="transmembrane region" description="Helical" evidence="10">
    <location>
        <begin position="283"/>
        <end position="310"/>
    </location>
</feature>
<evidence type="ECO:0000256" key="4">
    <source>
        <dbReference type="ARBA" id="ARBA00022989"/>
    </source>
</evidence>
<feature type="non-terminal residue" evidence="13">
    <location>
        <position position="1"/>
    </location>
</feature>
<sequence length="751" mass="84836">SYSRMRRPLLFLLLLLLPLISPFDVESTSEQHDEVTTLASTELSDPHLDEYSDSEFYLDLLLDEPSHSHHEEHTPHGVQLASWKFDYVKEPLILTLFIVLIGLFKLVYHHTPWLQKVVPESCCLIIMGTLMGTFFIGNTNSVKFLEFNSRTFFFFLLPPIILEAAYSLKERAFIDNFGTILLYAVVGTILNIVMIGGGLAAASSLGWMGSFTISSLDCLLFAALIAAVDPVAVLAIFQEVGVNKMLYFMVFGESLLNDAVTVVCYTLVNEFRELPTISFMDCVFGFFSFICVSLGGTLIGCAFGFLSALITRYTTHVRVVEPVMMFGLAYLAYMCSELFHWSGIIGILVCGLVQAHYACGNISSKSFISVTYCAKVLSSVSESLIFIILGVMLVNENAWFWDDWHPAFTVWALILCLVVRTIVTFALTYLANRSTGGVRYIAIKEQLIMAYGGLRGAVSFSLAFMISDSVSSKNTLLAATYLVILFTVFVQGCTIKPLVRYLNIKLARKDEKMRLFVEFNSGMIVHLSQGIEDLCGYKDKSMMNQCSRFSKAFLRPIMEKNYKKERSSPEEKLLEMDRAVTMSENLRKNSSVKSFKQQQEIERLAEEGQISRSIIEQEERFLNKRPSNDVELEALTDEMTKDSEHIQKLIRNPNNENYRNRNLVEEEEKERREAARIDHMKRLQLRAEHIGGSQLRKRKMFGGSKRGNKTNVTKGIIQASMGSLGVQAIAEEPEEEEAERLSMTVEQTTEC</sequence>
<dbReference type="EMBL" id="BTRK01000001">
    <property type="protein sequence ID" value="GMR32922.1"/>
    <property type="molecule type" value="Genomic_DNA"/>
</dbReference>
<feature type="transmembrane region" description="Helical" evidence="10">
    <location>
        <begin position="117"/>
        <end position="137"/>
    </location>
</feature>
<feature type="domain" description="Cation/H+ exchanger transmembrane" evidence="12">
    <location>
        <begin position="104"/>
        <end position="500"/>
    </location>
</feature>
<comment type="subcellular location">
    <subcellularLocation>
        <location evidence="1">Membrane</location>
        <topology evidence="1">Multi-pass membrane protein</topology>
    </subcellularLocation>
</comment>
<reference evidence="14" key="1">
    <citation type="submission" date="2022-10" db="EMBL/GenBank/DDBJ databases">
        <title>Genome assembly of Pristionchus species.</title>
        <authorList>
            <person name="Yoshida K."/>
            <person name="Sommer R.J."/>
        </authorList>
    </citation>
    <scope>NUCLEOTIDE SEQUENCE [LARGE SCALE GENOMIC DNA]</scope>
    <source>
        <strain evidence="14">RS5460</strain>
    </source>
</reference>
<evidence type="ECO:0000256" key="5">
    <source>
        <dbReference type="ARBA" id="ARBA00023053"/>
    </source>
</evidence>
<evidence type="ECO:0000256" key="3">
    <source>
        <dbReference type="ARBA" id="ARBA00022692"/>
    </source>
</evidence>
<keyword evidence="7 10" id="KW-0472">Membrane</keyword>
<feature type="transmembrane region" description="Helical" evidence="10">
    <location>
        <begin position="317"/>
        <end position="333"/>
    </location>
</feature>
<proteinExistence type="inferred from homology"/>
<gene>
    <name evidence="13" type="ORF">PMAYCL1PPCAC_03117</name>
</gene>
<dbReference type="GO" id="GO:0015386">
    <property type="term" value="F:potassium:proton antiporter activity"/>
    <property type="evidence" value="ECO:0007669"/>
    <property type="project" value="TreeGrafter"/>
</dbReference>
<evidence type="ECO:0000256" key="9">
    <source>
        <dbReference type="RuleBase" id="RU003722"/>
    </source>
</evidence>
<evidence type="ECO:0000313" key="14">
    <source>
        <dbReference type="Proteomes" id="UP001328107"/>
    </source>
</evidence>
<feature type="transmembrane region" description="Helical" evidence="10">
    <location>
        <begin position="406"/>
        <end position="427"/>
    </location>
</feature>
<feature type="transmembrane region" description="Helical" evidence="10">
    <location>
        <begin position="448"/>
        <end position="466"/>
    </location>
</feature>
<evidence type="ECO:0000256" key="1">
    <source>
        <dbReference type="ARBA" id="ARBA00004141"/>
    </source>
</evidence>
<feature type="transmembrane region" description="Helical" evidence="10">
    <location>
        <begin position="91"/>
        <end position="108"/>
    </location>
</feature>
<dbReference type="Proteomes" id="UP001328107">
    <property type="component" value="Unassembled WGS sequence"/>
</dbReference>
<organism evidence="13 14">
    <name type="scientific">Pristionchus mayeri</name>
    <dbReference type="NCBI Taxonomy" id="1317129"/>
    <lineage>
        <taxon>Eukaryota</taxon>
        <taxon>Metazoa</taxon>
        <taxon>Ecdysozoa</taxon>
        <taxon>Nematoda</taxon>
        <taxon>Chromadorea</taxon>
        <taxon>Rhabditida</taxon>
        <taxon>Rhabditina</taxon>
        <taxon>Diplogasteromorpha</taxon>
        <taxon>Diplogasteroidea</taxon>
        <taxon>Neodiplogasteridae</taxon>
        <taxon>Pristionchus</taxon>
    </lineage>
</organism>
<protein>
    <recommendedName>
        <fullName evidence="9">Sodium/hydrogen exchanger</fullName>
    </recommendedName>
</protein>
<evidence type="ECO:0000256" key="10">
    <source>
        <dbReference type="SAM" id="Phobius"/>
    </source>
</evidence>
<evidence type="ECO:0000256" key="11">
    <source>
        <dbReference type="SAM" id="SignalP"/>
    </source>
</evidence>
<dbReference type="PANTHER" id="PTHR10110:SF126">
    <property type="entry name" value="NA(+)_H(+) EXCHANGER PROTEIN 7"/>
    <property type="match status" value="1"/>
</dbReference>
<keyword evidence="3 9" id="KW-0812">Transmembrane</keyword>